<name>A0A7W5Z4A3_9HYPH</name>
<protein>
    <submittedName>
        <fullName evidence="6">S-methylmethionine-dependent homocysteine/selenocysteine methylase</fullName>
    </submittedName>
</protein>
<accession>A0A7W5Z4A3</accession>
<feature type="binding site" evidence="3 4">
    <location>
        <position position="292"/>
    </location>
    <ligand>
        <name>Zn(2+)</name>
        <dbReference type="ChEBI" id="CHEBI:29105"/>
    </ligand>
</feature>
<dbReference type="Pfam" id="PF02574">
    <property type="entry name" value="S-methyl_trans"/>
    <property type="match status" value="1"/>
</dbReference>
<dbReference type="GO" id="GO:0008168">
    <property type="term" value="F:methyltransferase activity"/>
    <property type="evidence" value="ECO:0007669"/>
    <property type="project" value="UniProtKB-UniRule"/>
</dbReference>
<keyword evidence="1 4" id="KW-0489">Methyltransferase</keyword>
<gene>
    <name evidence="6" type="ORF">FHS81_002006</name>
</gene>
<evidence type="ECO:0000313" key="7">
    <source>
        <dbReference type="Proteomes" id="UP000537592"/>
    </source>
</evidence>
<comment type="cofactor">
    <cofactor evidence="3">
        <name>Zn(2+)</name>
        <dbReference type="ChEBI" id="CHEBI:29105"/>
    </cofactor>
    <text evidence="3">Binds 1 zinc ion per subunit.</text>
</comment>
<evidence type="ECO:0000256" key="3">
    <source>
        <dbReference type="PIRSR" id="PIRSR037505-2"/>
    </source>
</evidence>
<sequence>MATHITILDGGMGRELLRSGAPFRQPEWSALALIEAPEHVRRVHESFINAGAQVITTNSYAVVPFHIGEQRFRERGLELVRLAGTLAREAAQTADRPVRVAGSLPPLFGSYRPDLFNPDEAPALLSVLIEGLSPHVDFWLAETQSGTAEIRAVREALGNDERPLWLSFTLDDTGDAEAVAAGREPPRLRSGETVTEAAAAAVEVGASALLFNCSQAEIMETAVKAAVTALHAADSQITVGVYANAFVPEPDPALKRPANAGLSALREDLDASGYLHFARRWVDAGATIIGGCCGIGPEHIAELASTFKSHPEAA</sequence>
<dbReference type="Proteomes" id="UP000537592">
    <property type="component" value="Unassembled WGS sequence"/>
</dbReference>
<feature type="binding site" evidence="4">
    <location>
        <position position="213"/>
    </location>
    <ligand>
        <name>Zn(2+)</name>
        <dbReference type="ChEBI" id="CHEBI:29105"/>
    </ligand>
</feature>
<dbReference type="PIRSF" id="PIRSF037505">
    <property type="entry name" value="Betaine_HMT"/>
    <property type="match status" value="1"/>
</dbReference>
<dbReference type="Gene3D" id="3.20.20.330">
    <property type="entry name" value="Homocysteine-binding-like domain"/>
    <property type="match status" value="1"/>
</dbReference>
<evidence type="ECO:0000259" key="5">
    <source>
        <dbReference type="PROSITE" id="PS50970"/>
    </source>
</evidence>
<dbReference type="PANTHER" id="PTHR11103:SF18">
    <property type="entry name" value="SLR1189 PROTEIN"/>
    <property type="match status" value="1"/>
</dbReference>
<keyword evidence="7" id="KW-1185">Reference proteome</keyword>
<feature type="domain" description="Hcy-binding" evidence="5">
    <location>
        <begin position="1"/>
        <end position="307"/>
    </location>
</feature>
<dbReference type="PANTHER" id="PTHR11103">
    <property type="entry name" value="SLR1189 PROTEIN"/>
    <property type="match status" value="1"/>
</dbReference>
<dbReference type="EMBL" id="JACICC010000004">
    <property type="protein sequence ID" value="MBB3809918.1"/>
    <property type="molecule type" value="Genomic_DNA"/>
</dbReference>
<organism evidence="6 7">
    <name type="scientific">Pseudochelatococcus contaminans</name>
    <dbReference type="NCBI Taxonomy" id="1538103"/>
    <lineage>
        <taxon>Bacteria</taxon>
        <taxon>Pseudomonadati</taxon>
        <taxon>Pseudomonadota</taxon>
        <taxon>Alphaproteobacteria</taxon>
        <taxon>Hyphomicrobiales</taxon>
        <taxon>Chelatococcaceae</taxon>
        <taxon>Pseudochelatococcus</taxon>
    </lineage>
</organism>
<keyword evidence="2 4" id="KW-0808">Transferase</keyword>
<proteinExistence type="predicted"/>
<feature type="binding site" evidence="3 4">
    <location>
        <position position="293"/>
    </location>
    <ligand>
        <name>Zn(2+)</name>
        <dbReference type="ChEBI" id="CHEBI:29105"/>
    </ligand>
</feature>
<dbReference type="GO" id="GO:0008270">
    <property type="term" value="F:zinc ion binding"/>
    <property type="evidence" value="ECO:0007669"/>
    <property type="project" value="InterPro"/>
</dbReference>
<evidence type="ECO:0000256" key="1">
    <source>
        <dbReference type="ARBA" id="ARBA00022603"/>
    </source>
</evidence>
<dbReference type="PROSITE" id="PS50970">
    <property type="entry name" value="HCY"/>
    <property type="match status" value="1"/>
</dbReference>
<dbReference type="GO" id="GO:0032259">
    <property type="term" value="P:methylation"/>
    <property type="evidence" value="ECO:0007669"/>
    <property type="project" value="UniProtKB-KW"/>
</dbReference>
<dbReference type="InterPro" id="IPR017226">
    <property type="entry name" value="BHMT-like"/>
</dbReference>
<keyword evidence="3 4" id="KW-0862">Zinc</keyword>
<reference evidence="6 7" key="1">
    <citation type="submission" date="2020-08" db="EMBL/GenBank/DDBJ databases">
        <title>Genomic Encyclopedia of Type Strains, Phase IV (KMG-IV): sequencing the most valuable type-strain genomes for metagenomic binning, comparative biology and taxonomic classification.</title>
        <authorList>
            <person name="Goeker M."/>
        </authorList>
    </citation>
    <scope>NUCLEOTIDE SEQUENCE [LARGE SCALE GENOMIC DNA]</scope>
    <source>
        <strain evidence="6 7">DSM 28760</strain>
    </source>
</reference>
<evidence type="ECO:0000313" key="6">
    <source>
        <dbReference type="EMBL" id="MBB3809918.1"/>
    </source>
</evidence>
<keyword evidence="3 4" id="KW-0479">Metal-binding</keyword>
<dbReference type="SUPFAM" id="SSF82282">
    <property type="entry name" value="Homocysteine S-methyltransferase"/>
    <property type="match status" value="1"/>
</dbReference>
<comment type="caution">
    <text evidence="6">The sequence shown here is derived from an EMBL/GenBank/DDBJ whole genome shotgun (WGS) entry which is preliminary data.</text>
</comment>
<dbReference type="InterPro" id="IPR036589">
    <property type="entry name" value="HCY_dom_sf"/>
</dbReference>
<dbReference type="GO" id="GO:0009086">
    <property type="term" value="P:methionine biosynthetic process"/>
    <property type="evidence" value="ECO:0007669"/>
    <property type="project" value="InterPro"/>
</dbReference>
<dbReference type="InterPro" id="IPR003726">
    <property type="entry name" value="HCY_dom"/>
</dbReference>
<dbReference type="AlphaFoldDB" id="A0A7W5Z4A3"/>
<evidence type="ECO:0000256" key="2">
    <source>
        <dbReference type="ARBA" id="ARBA00022679"/>
    </source>
</evidence>
<evidence type="ECO:0000256" key="4">
    <source>
        <dbReference type="PROSITE-ProRule" id="PRU00333"/>
    </source>
</evidence>